<dbReference type="EMBL" id="AP031322">
    <property type="protein sequence ID" value="BFH74820.1"/>
    <property type="molecule type" value="Genomic_DNA"/>
</dbReference>
<dbReference type="RefSeq" id="WP_369610289.1">
    <property type="nucleotide sequence ID" value="NZ_AP031322.1"/>
</dbReference>
<dbReference type="KEGG" id="sjv:SJAV_27640"/>
<evidence type="ECO:0000313" key="1">
    <source>
        <dbReference type="EMBL" id="BFH74820.1"/>
    </source>
</evidence>
<protein>
    <submittedName>
        <fullName evidence="1">Uncharacterized protein</fullName>
    </submittedName>
</protein>
<organism evidence="1">
    <name type="scientific">Sulfurisphaera javensis</name>
    <dbReference type="NCBI Taxonomy" id="2049879"/>
    <lineage>
        <taxon>Archaea</taxon>
        <taxon>Thermoproteota</taxon>
        <taxon>Thermoprotei</taxon>
        <taxon>Sulfolobales</taxon>
        <taxon>Sulfolobaceae</taxon>
        <taxon>Sulfurisphaera</taxon>
    </lineage>
</organism>
<name>A0AAT9GV54_9CREN</name>
<reference evidence="1" key="1">
    <citation type="submission" date="2024-03" db="EMBL/GenBank/DDBJ databases">
        <title>Complete genome sequence of Sulfurisphaera javensis strain KD-1.</title>
        <authorList>
            <person name="Sakai H."/>
            <person name="Nur N."/>
            <person name="Suwanto A."/>
            <person name="Kurosawa N."/>
        </authorList>
    </citation>
    <scope>NUCLEOTIDE SEQUENCE</scope>
    <source>
        <strain evidence="1">KD-1</strain>
    </source>
</reference>
<proteinExistence type="predicted"/>
<dbReference type="AlphaFoldDB" id="A0AAT9GV54"/>
<sequence>MFCIVKPLNYELENIVKEIRKDTPFFVFVSEKLVDKVIVFW</sequence>
<dbReference type="Pfam" id="PF16239">
    <property type="entry name" value="DUF4898"/>
    <property type="match status" value="1"/>
</dbReference>
<accession>A0AAT9GV54</accession>
<dbReference type="InterPro" id="IPR032603">
    <property type="entry name" value="DUF4898"/>
</dbReference>
<gene>
    <name evidence="1" type="ORF">SJAV_27640</name>
</gene>
<dbReference type="GeneID" id="92355713"/>